<dbReference type="EMBL" id="CP144748">
    <property type="protein sequence ID" value="WVZ67768.1"/>
    <property type="molecule type" value="Genomic_DNA"/>
</dbReference>
<sequence length="159" mass="16666">MGAAVAKALGDIANAPEATAEARLAVAARAVLRWDCASDAGIWDAEAVCTNRSFLSAVDEILQLTETHAFPMVSPARRRMDSVLGVAMSRLMDEFLLLRVWDASQLQDTDGLRLAVERFSVSMAPGGGVWLAFPTGAAPAPGNLAWAPPTSSTRPAGAS</sequence>
<evidence type="ECO:0000313" key="1">
    <source>
        <dbReference type="EMBL" id="WVZ67768.1"/>
    </source>
</evidence>
<protein>
    <submittedName>
        <fullName evidence="1">Uncharacterized protein</fullName>
    </submittedName>
</protein>
<gene>
    <name evidence="1" type="ORF">U9M48_016808</name>
</gene>
<dbReference type="Proteomes" id="UP001341281">
    <property type="component" value="Chromosome 04"/>
</dbReference>
<accession>A0AAQ3WN76</accession>
<dbReference type="AlphaFoldDB" id="A0AAQ3WN76"/>
<organism evidence="1 2">
    <name type="scientific">Paspalum notatum var. saurae</name>
    <dbReference type="NCBI Taxonomy" id="547442"/>
    <lineage>
        <taxon>Eukaryota</taxon>
        <taxon>Viridiplantae</taxon>
        <taxon>Streptophyta</taxon>
        <taxon>Embryophyta</taxon>
        <taxon>Tracheophyta</taxon>
        <taxon>Spermatophyta</taxon>
        <taxon>Magnoliopsida</taxon>
        <taxon>Liliopsida</taxon>
        <taxon>Poales</taxon>
        <taxon>Poaceae</taxon>
        <taxon>PACMAD clade</taxon>
        <taxon>Panicoideae</taxon>
        <taxon>Andropogonodae</taxon>
        <taxon>Paspaleae</taxon>
        <taxon>Paspalinae</taxon>
        <taxon>Paspalum</taxon>
    </lineage>
</organism>
<reference evidence="1 2" key="1">
    <citation type="submission" date="2024-02" db="EMBL/GenBank/DDBJ databases">
        <title>High-quality chromosome-scale genome assembly of Pensacola bahiagrass (Paspalum notatum Flugge var. saurae).</title>
        <authorList>
            <person name="Vega J.M."/>
            <person name="Podio M."/>
            <person name="Orjuela J."/>
            <person name="Siena L.A."/>
            <person name="Pessino S.C."/>
            <person name="Combes M.C."/>
            <person name="Mariac C."/>
            <person name="Albertini E."/>
            <person name="Pupilli F."/>
            <person name="Ortiz J.P.A."/>
            <person name="Leblanc O."/>
        </authorList>
    </citation>
    <scope>NUCLEOTIDE SEQUENCE [LARGE SCALE GENOMIC DNA]</scope>
    <source>
        <strain evidence="1">R1</strain>
        <tissue evidence="1">Leaf</tissue>
    </source>
</reference>
<name>A0AAQ3WN76_PASNO</name>
<evidence type="ECO:0000313" key="2">
    <source>
        <dbReference type="Proteomes" id="UP001341281"/>
    </source>
</evidence>
<keyword evidence="2" id="KW-1185">Reference proteome</keyword>
<proteinExistence type="predicted"/>